<proteinExistence type="predicted"/>
<comment type="caution">
    <text evidence="3">The sequence shown here is derived from an EMBL/GenBank/DDBJ whole genome shotgun (WGS) entry which is preliminary data.</text>
</comment>
<keyword evidence="2" id="KW-0812">Transmembrane</keyword>
<dbReference type="AlphaFoldDB" id="A0AAW2E9E2"/>
<protein>
    <submittedName>
        <fullName evidence="3">Uncharacterized protein</fullName>
    </submittedName>
</protein>
<evidence type="ECO:0000256" key="2">
    <source>
        <dbReference type="SAM" id="Phobius"/>
    </source>
</evidence>
<gene>
    <name evidence="3" type="ORF">PUN28_020879</name>
</gene>
<keyword evidence="2" id="KW-0472">Membrane</keyword>
<name>A0AAW2E9E2_9HYME</name>
<feature type="coiled-coil region" evidence="1">
    <location>
        <begin position="209"/>
        <end position="243"/>
    </location>
</feature>
<reference evidence="3 4" key="1">
    <citation type="submission" date="2023-03" db="EMBL/GenBank/DDBJ databases">
        <title>High recombination rates correlate with genetic variation in Cardiocondyla obscurior ants.</title>
        <authorList>
            <person name="Errbii M."/>
        </authorList>
    </citation>
    <scope>NUCLEOTIDE SEQUENCE [LARGE SCALE GENOMIC DNA]</scope>
    <source>
        <strain evidence="3">Alpha-2009</strain>
        <tissue evidence="3">Whole body</tissue>
    </source>
</reference>
<evidence type="ECO:0000313" key="4">
    <source>
        <dbReference type="Proteomes" id="UP001430953"/>
    </source>
</evidence>
<feature type="transmembrane region" description="Helical" evidence="2">
    <location>
        <begin position="45"/>
        <end position="71"/>
    </location>
</feature>
<keyword evidence="4" id="KW-1185">Reference proteome</keyword>
<sequence length="273" mass="31143">MATRNSNARPAGVVRGWSKTSLRQGVGNGGLWGEGFGGFKGFFVLFYYVYFVFCIFLFFSYSFLSFLPSFLRYACEERREEGIPASEDHLGCTGEVRITPRCETDATEPSDAEEFNTPLRKKRGRPIKLELQRLEEEIRTAQEILNSAYDPADFRSKKRTVMAQRLEEEMSHLPPRDIVAQVFVRILREAALKIQVGTDALIGKQPTNLHDTEKEINTENQEIQRLKDEISVLREELKTLKNQKEAGQISSSIQQENMEIEPSGGETCFRGCR</sequence>
<accession>A0AAW2E9E2</accession>
<evidence type="ECO:0000256" key="1">
    <source>
        <dbReference type="SAM" id="Coils"/>
    </source>
</evidence>
<keyword evidence="2" id="KW-1133">Transmembrane helix</keyword>
<organism evidence="3 4">
    <name type="scientific">Cardiocondyla obscurior</name>
    <dbReference type="NCBI Taxonomy" id="286306"/>
    <lineage>
        <taxon>Eukaryota</taxon>
        <taxon>Metazoa</taxon>
        <taxon>Ecdysozoa</taxon>
        <taxon>Arthropoda</taxon>
        <taxon>Hexapoda</taxon>
        <taxon>Insecta</taxon>
        <taxon>Pterygota</taxon>
        <taxon>Neoptera</taxon>
        <taxon>Endopterygota</taxon>
        <taxon>Hymenoptera</taxon>
        <taxon>Apocrita</taxon>
        <taxon>Aculeata</taxon>
        <taxon>Formicoidea</taxon>
        <taxon>Formicidae</taxon>
        <taxon>Myrmicinae</taxon>
        <taxon>Cardiocondyla</taxon>
    </lineage>
</organism>
<evidence type="ECO:0000313" key="3">
    <source>
        <dbReference type="EMBL" id="KAL0098936.1"/>
    </source>
</evidence>
<keyword evidence="1" id="KW-0175">Coiled coil</keyword>
<dbReference type="Proteomes" id="UP001430953">
    <property type="component" value="Unassembled WGS sequence"/>
</dbReference>
<dbReference type="EMBL" id="JADYXP020000030">
    <property type="protein sequence ID" value="KAL0098936.1"/>
    <property type="molecule type" value="Genomic_DNA"/>
</dbReference>